<gene>
    <name evidence="7" type="ORF">PUN28_009961</name>
</gene>
<dbReference type="InterPro" id="IPR000889">
    <property type="entry name" value="Glutathione_peroxidase"/>
</dbReference>
<keyword evidence="8" id="KW-1185">Reference proteome</keyword>
<evidence type="ECO:0000256" key="6">
    <source>
        <dbReference type="RuleBase" id="RU000499"/>
    </source>
</evidence>
<dbReference type="AlphaFoldDB" id="A0AAW2FL81"/>
<dbReference type="InterPro" id="IPR029759">
    <property type="entry name" value="GPX_AS"/>
</dbReference>
<dbReference type="CDD" id="cd00340">
    <property type="entry name" value="GSH_Peroxidase"/>
    <property type="match status" value="1"/>
</dbReference>
<dbReference type="Gene3D" id="3.40.30.10">
    <property type="entry name" value="Glutaredoxin"/>
    <property type="match status" value="1"/>
</dbReference>
<dbReference type="PANTHER" id="PTHR11592:SF134">
    <property type="entry name" value="PHOSPHOLIPID HYDROPEROXIDE GLUTATHIONE PEROXIDASE"/>
    <property type="match status" value="1"/>
</dbReference>
<evidence type="ECO:0000256" key="2">
    <source>
        <dbReference type="ARBA" id="ARBA00022559"/>
    </source>
</evidence>
<dbReference type="SUPFAM" id="SSF52833">
    <property type="entry name" value="Thioredoxin-like"/>
    <property type="match status" value="1"/>
</dbReference>
<dbReference type="GO" id="GO:0006979">
    <property type="term" value="P:response to oxidative stress"/>
    <property type="evidence" value="ECO:0007669"/>
    <property type="project" value="InterPro"/>
</dbReference>
<evidence type="ECO:0000256" key="3">
    <source>
        <dbReference type="ARBA" id="ARBA00022933"/>
    </source>
</evidence>
<comment type="caution">
    <text evidence="7">The sequence shown here is derived from an EMBL/GenBank/DDBJ whole genome shotgun (WGS) entry which is preliminary data.</text>
</comment>
<keyword evidence="2 6" id="KW-0575">Peroxidase</keyword>
<dbReference type="PRINTS" id="PR01011">
    <property type="entry name" value="GLUTPROXDASE"/>
</dbReference>
<dbReference type="PROSITE" id="PS00763">
    <property type="entry name" value="GLUTATHIONE_PEROXID_2"/>
    <property type="match status" value="1"/>
</dbReference>
<keyword evidence="3" id="KW-0712">Selenocysteine</keyword>
<dbReference type="Pfam" id="PF00255">
    <property type="entry name" value="GSHPx"/>
    <property type="match status" value="1"/>
</dbReference>
<protein>
    <recommendedName>
        <fullName evidence="6">Glutathione peroxidase</fullName>
    </recommendedName>
</protein>
<comment type="similarity">
    <text evidence="1 6">Belongs to the glutathione peroxidase family.</text>
</comment>
<sequence length="193" mass="21799">MRIIKFILPTGFAHLARNFAVAAAAMSGNKDYKSATSIYDFTANSIKGEEVPLSKYKDHVCLIVNVASKCGLTATNYKELNELYDEYAESKGLRILAFPCNQFNGQEPGDSDEICSFADRHKVKFDLFEKIDVNGDHTHPLWAYLKKEQGGLLGNFIKWNFTKFIVDKEGKVVERHGPNVDPHKLKGSLEKYF</sequence>
<dbReference type="InterPro" id="IPR036249">
    <property type="entry name" value="Thioredoxin-like_sf"/>
</dbReference>
<evidence type="ECO:0000256" key="1">
    <source>
        <dbReference type="ARBA" id="ARBA00006926"/>
    </source>
</evidence>
<proteinExistence type="inferred from homology"/>
<dbReference type="GO" id="GO:0004601">
    <property type="term" value="F:peroxidase activity"/>
    <property type="evidence" value="ECO:0007669"/>
    <property type="project" value="UniProtKB-KW"/>
</dbReference>
<evidence type="ECO:0000313" key="8">
    <source>
        <dbReference type="Proteomes" id="UP001430953"/>
    </source>
</evidence>
<dbReference type="PROSITE" id="PS51355">
    <property type="entry name" value="GLUTATHIONE_PEROXID_3"/>
    <property type="match status" value="1"/>
</dbReference>
<accession>A0AAW2FL81</accession>
<name>A0AAW2FL81_9HYME</name>
<feature type="active site" evidence="5">
    <location>
        <position position="70"/>
    </location>
</feature>
<dbReference type="Proteomes" id="UP001430953">
    <property type="component" value="Unassembled WGS sequence"/>
</dbReference>
<dbReference type="PIRSF" id="PIRSF000303">
    <property type="entry name" value="Glutathion_perox"/>
    <property type="match status" value="1"/>
</dbReference>
<keyword evidence="4 6" id="KW-0560">Oxidoreductase</keyword>
<dbReference type="EMBL" id="JADYXP020000009">
    <property type="protein sequence ID" value="KAL0116706.1"/>
    <property type="molecule type" value="Genomic_DNA"/>
</dbReference>
<evidence type="ECO:0000256" key="5">
    <source>
        <dbReference type="PIRSR" id="PIRSR000303-1"/>
    </source>
</evidence>
<dbReference type="PROSITE" id="PS00460">
    <property type="entry name" value="GLUTATHIONE_PEROXID_1"/>
    <property type="match status" value="1"/>
</dbReference>
<reference evidence="7 8" key="1">
    <citation type="submission" date="2023-03" db="EMBL/GenBank/DDBJ databases">
        <title>High recombination rates correlate with genetic variation in Cardiocondyla obscurior ants.</title>
        <authorList>
            <person name="Errbii M."/>
        </authorList>
    </citation>
    <scope>NUCLEOTIDE SEQUENCE [LARGE SCALE GENOMIC DNA]</scope>
    <source>
        <strain evidence="7">Alpha-2009</strain>
        <tissue evidence="7">Whole body</tissue>
    </source>
</reference>
<organism evidence="7 8">
    <name type="scientific">Cardiocondyla obscurior</name>
    <dbReference type="NCBI Taxonomy" id="286306"/>
    <lineage>
        <taxon>Eukaryota</taxon>
        <taxon>Metazoa</taxon>
        <taxon>Ecdysozoa</taxon>
        <taxon>Arthropoda</taxon>
        <taxon>Hexapoda</taxon>
        <taxon>Insecta</taxon>
        <taxon>Pterygota</taxon>
        <taxon>Neoptera</taxon>
        <taxon>Endopterygota</taxon>
        <taxon>Hymenoptera</taxon>
        <taxon>Apocrita</taxon>
        <taxon>Aculeata</taxon>
        <taxon>Formicoidea</taxon>
        <taxon>Formicidae</taxon>
        <taxon>Myrmicinae</taxon>
        <taxon>Cardiocondyla</taxon>
    </lineage>
</organism>
<dbReference type="FunFam" id="3.40.30.10:FF:000025">
    <property type="entry name" value="Glutathione peroxidase"/>
    <property type="match status" value="1"/>
</dbReference>
<evidence type="ECO:0000256" key="4">
    <source>
        <dbReference type="ARBA" id="ARBA00023002"/>
    </source>
</evidence>
<evidence type="ECO:0000313" key="7">
    <source>
        <dbReference type="EMBL" id="KAL0116706.1"/>
    </source>
</evidence>
<dbReference type="PANTHER" id="PTHR11592">
    <property type="entry name" value="GLUTATHIONE PEROXIDASE"/>
    <property type="match status" value="1"/>
</dbReference>
<dbReference type="InterPro" id="IPR029760">
    <property type="entry name" value="GPX_CS"/>
</dbReference>